<evidence type="ECO:0000256" key="1">
    <source>
        <dbReference type="SAM" id="MobiDB-lite"/>
    </source>
</evidence>
<feature type="transmembrane region" description="Helical" evidence="2">
    <location>
        <begin position="680"/>
        <end position="702"/>
    </location>
</feature>
<comment type="caution">
    <text evidence="3">The sequence shown here is derived from an EMBL/GenBank/DDBJ whole genome shotgun (WGS) entry which is preliminary data.</text>
</comment>
<dbReference type="EMBL" id="BQXS01011009">
    <property type="protein sequence ID" value="GKT35540.1"/>
    <property type="molecule type" value="Genomic_DNA"/>
</dbReference>
<feature type="transmembrane region" description="Helical" evidence="2">
    <location>
        <begin position="614"/>
        <end position="636"/>
    </location>
</feature>
<evidence type="ECO:0000313" key="4">
    <source>
        <dbReference type="Proteomes" id="UP001057375"/>
    </source>
</evidence>
<feature type="region of interest" description="Disordered" evidence="1">
    <location>
        <begin position="147"/>
        <end position="166"/>
    </location>
</feature>
<feature type="region of interest" description="Disordered" evidence="1">
    <location>
        <begin position="203"/>
        <end position="298"/>
    </location>
</feature>
<feature type="transmembrane region" description="Helical" evidence="2">
    <location>
        <begin position="51"/>
        <end position="71"/>
    </location>
</feature>
<keyword evidence="4" id="KW-1185">Reference proteome</keyword>
<proteinExistence type="predicted"/>
<feature type="compositionally biased region" description="Polar residues" evidence="1">
    <location>
        <begin position="28"/>
        <end position="37"/>
    </location>
</feature>
<feature type="transmembrane region" description="Helical" evidence="2">
    <location>
        <begin position="582"/>
        <end position="602"/>
    </location>
</feature>
<feature type="transmembrane region" description="Helical" evidence="2">
    <location>
        <begin position="103"/>
        <end position="124"/>
    </location>
</feature>
<feature type="region of interest" description="Disordered" evidence="1">
    <location>
        <begin position="1"/>
        <end position="37"/>
    </location>
</feature>
<feature type="transmembrane region" description="Helical" evidence="2">
    <location>
        <begin position="375"/>
        <end position="393"/>
    </location>
</feature>
<organism evidence="3 4">
    <name type="scientific">Aduncisulcus paluster</name>
    <dbReference type="NCBI Taxonomy" id="2918883"/>
    <lineage>
        <taxon>Eukaryota</taxon>
        <taxon>Metamonada</taxon>
        <taxon>Carpediemonas-like organisms</taxon>
        <taxon>Aduncisulcus</taxon>
    </lineage>
</organism>
<feature type="transmembrane region" description="Helical" evidence="2">
    <location>
        <begin position="656"/>
        <end position="673"/>
    </location>
</feature>
<keyword evidence="2" id="KW-0812">Transmembrane</keyword>
<gene>
    <name evidence="3" type="ORF">ADUPG1_008683</name>
</gene>
<feature type="transmembrane region" description="Helical" evidence="2">
    <location>
        <begin position="434"/>
        <end position="460"/>
    </location>
</feature>
<name>A0ABQ5KSW0_9EUKA</name>
<feature type="transmembrane region" description="Helical" evidence="2">
    <location>
        <begin position="405"/>
        <end position="422"/>
    </location>
</feature>
<sequence length="705" mass="75686">MKSIMMKSERYPTPSISQPSFPGEAAPEQNSVSRSYITPKTSRKIPSKIRLIGLDVARGIIVLGYMVSLFFPTSELFELFPSLFLIFSPGLNLGSDESHYSRLTTLFDFGLCILIFIAGISAQISHQKSFKKDRYIRKRGIVAAKMNRSDPNEAQHPLTSGTGRAANPGFVSGVSGAVPSLPSHLGGLDNDDDASEEIQASSSIDTHTATHTEATAFTEGVSTDFEMGEEKSSSNDSEDTFPSPHPMAQSGVMQSAVHDQAKQPNPATPKGKDTGIENQLNADGEEEEEESEQDSELELETFLREDDPSFSMYTTFFGKNSVRSRAMSLTKFVVLFVIAVVVTPILSHNDIIVHTPDTAQEIDDRTVGGLDLPCLMWTPLATFSLACIVGCIIDMLTGSHFTLKLLLGLVMSVQTSLLSRYADFFEDFTIDTYAGGYISAIIGYSGCFLVGNTAGMWLFVSFINSRVHVDEIKKLDSRVRAGQLLSDHSQSTFHPPEKSDMGVEMDNVSVGIAHSSAPLSPPLSANSAVSKKSIMSCGMTQKEIFAASAQTKRRVLLEMINLGLILIIVGILWSIIPSFPPSAAFAGPGTIFIGLGAGMLFVSGCVGACDIGGGFPYVLGAIGENSSVCFSLSYVVSLLDISDAYESHLTSLQNSLLQVFIVNICVCGLAITLKKFGVVLPSLLGLGIGVGIMIILLPLGALEVI</sequence>
<feature type="transmembrane region" description="Helical" evidence="2">
    <location>
        <begin position="555"/>
        <end position="576"/>
    </location>
</feature>
<evidence type="ECO:0000256" key="2">
    <source>
        <dbReference type="SAM" id="Phobius"/>
    </source>
</evidence>
<reference evidence="3" key="1">
    <citation type="submission" date="2022-03" db="EMBL/GenBank/DDBJ databases">
        <title>Draft genome sequence of Aduncisulcus paluster, a free-living microaerophilic Fornicata.</title>
        <authorList>
            <person name="Yuyama I."/>
            <person name="Kume K."/>
            <person name="Tamura T."/>
            <person name="Inagaki Y."/>
            <person name="Hashimoto T."/>
        </authorList>
    </citation>
    <scope>NUCLEOTIDE SEQUENCE</scope>
    <source>
        <strain evidence="3">NY0171</strain>
    </source>
</reference>
<dbReference type="Proteomes" id="UP001057375">
    <property type="component" value="Unassembled WGS sequence"/>
</dbReference>
<feature type="compositionally biased region" description="Low complexity" evidence="1">
    <location>
        <begin position="206"/>
        <end position="219"/>
    </location>
</feature>
<accession>A0ABQ5KSW0</accession>
<keyword evidence="2" id="KW-0472">Membrane</keyword>
<feature type="transmembrane region" description="Helical" evidence="2">
    <location>
        <begin position="329"/>
        <end position="347"/>
    </location>
</feature>
<feature type="compositionally biased region" description="Acidic residues" evidence="1">
    <location>
        <begin position="283"/>
        <end position="298"/>
    </location>
</feature>
<evidence type="ECO:0000313" key="3">
    <source>
        <dbReference type="EMBL" id="GKT35540.1"/>
    </source>
</evidence>
<keyword evidence="2" id="KW-1133">Transmembrane helix</keyword>
<protein>
    <submittedName>
        <fullName evidence="3">Uncharacterized protein</fullName>
    </submittedName>
</protein>